<dbReference type="GO" id="GO:0005829">
    <property type="term" value="C:cytosol"/>
    <property type="evidence" value="ECO:0007669"/>
    <property type="project" value="TreeGrafter"/>
</dbReference>
<dbReference type="GeneID" id="2913014"/>
<dbReference type="OrthoDB" id="6752799at2759"/>
<reference evidence="8 9" key="1">
    <citation type="journal article" date="2004" name="Nature">
        <title>Genome evolution in yeasts.</title>
        <authorList>
            <consortium name="Genolevures"/>
            <person name="Dujon B."/>
            <person name="Sherman D."/>
            <person name="Fischer G."/>
            <person name="Durrens P."/>
            <person name="Casaregola S."/>
            <person name="Lafontaine I."/>
            <person name="de Montigny J."/>
            <person name="Marck C."/>
            <person name="Neuveglise C."/>
            <person name="Talla E."/>
            <person name="Goffard N."/>
            <person name="Frangeul L."/>
            <person name="Aigle M."/>
            <person name="Anthouard V."/>
            <person name="Babour A."/>
            <person name="Barbe V."/>
            <person name="Barnay S."/>
            <person name="Blanchin S."/>
            <person name="Beckerich J.M."/>
            <person name="Beyne E."/>
            <person name="Bleykasten C."/>
            <person name="Boisrame A."/>
            <person name="Boyer J."/>
            <person name="Cattolico L."/>
            <person name="Confanioleri F."/>
            <person name="de Daruvar A."/>
            <person name="Despons L."/>
            <person name="Fabre E."/>
            <person name="Fairhead C."/>
            <person name="Ferry-Dumazet H."/>
            <person name="Groppi A."/>
            <person name="Hantraye F."/>
            <person name="Hennequin C."/>
            <person name="Jauniaux N."/>
            <person name="Joyet P."/>
            <person name="Kachouri R."/>
            <person name="Kerrest A."/>
            <person name="Koszul R."/>
            <person name="Lemaire M."/>
            <person name="Lesur I."/>
            <person name="Ma L."/>
            <person name="Muller H."/>
            <person name="Nicaud J.M."/>
            <person name="Nikolski M."/>
            <person name="Oztas S."/>
            <person name="Ozier-Kalogeropoulos O."/>
            <person name="Pellenz S."/>
            <person name="Potier S."/>
            <person name="Richard G.F."/>
            <person name="Straub M.L."/>
            <person name="Suleau A."/>
            <person name="Swennene D."/>
            <person name="Tekaia F."/>
            <person name="Wesolowski-Louvel M."/>
            <person name="Westhof E."/>
            <person name="Wirth B."/>
            <person name="Zeniou-Meyer M."/>
            <person name="Zivanovic I."/>
            <person name="Bolotin-Fukuhara M."/>
            <person name="Thierry A."/>
            <person name="Bouchier C."/>
            <person name="Caudron B."/>
            <person name="Scarpelli C."/>
            <person name="Gaillardin C."/>
            <person name="Weissenbach J."/>
            <person name="Wincker P."/>
            <person name="Souciet J.L."/>
        </authorList>
    </citation>
    <scope>NUCLEOTIDE SEQUENCE [LARGE SCALE GENOMIC DNA]</scope>
    <source>
        <strain evidence="9">ATCC 36239 / CBS 767 / BCRC 21394 / JCM 1990 / NBRC 0083 / IGC 2968</strain>
    </source>
</reference>
<dbReference type="InterPro" id="IPR004839">
    <property type="entry name" value="Aminotransferase_I/II_large"/>
</dbReference>
<evidence type="ECO:0000256" key="2">
    <source>
        <dbReference type="ARBA" id="ARBA00007441"/>
    </source>
</evidence>
<dbReference type="KEGG" id="dha:DEHA2B02288g"/>
<dbReference type="AlphaFoldDB" id="Q6BXK3"/>
<name>Q6BXK3_DEBHA</name>
<dbReference type="InterPro" id="IPR015424">
    <property type="entry name" value="PyrdxlP-dep_Trfase"/>
</dbReference>
<keyword evidence="5" id="KW-0808">Transferase</keyword>
<dbReference type="PANTHER" id="PTHR11879:SF55">
    <property type="entry name" value="GLUTAMATE OXALOACETATE TRANSAMINASE 1, ISOFORM B"/>
    <property type="match status" value="1"/>
</dbReference>
<dbReference type="SUPFAM" id="SSF53383">
    <property type="entry name" value="PLP-dependent transferases"/>
    <property type="match status" value="1"/>
</dbReference>
<dbReference type="RefSeq" id="XP_457066.2">
    <property type="nucleotide sequence ID" value="XM_457066.1"/>
</dbReference>
<proteinExistence type="inferred from homology"/>
<dbReference type="GO" id="GO:0006532">
    <property type="term" value="P:aspartate biosynthetic process"/>
    <property type="evidence" value="ECO:0007669"/>
    <property type="project" value="TreeGrafter"/>
</dbReference>
<dbReference type="InterPro" id="IPR000796">
    <property type="entry name" value="Asp_trans"/>
</dbReference>
<evidence type="ECO:0000256" key="6">
    <source>
        <dbReference type="ARBA" id="ARBA00022898"/>
    </source>
</evidence>
<keyword evidence="9" id="KW-1185">Reference proteome</keyword>
<dbReference type="GO" id="GO:0004069">
    <property type="term" value="F:L-aspartate:2-oxoglutarate aminotransferase activity"/>
    <property type="evidence" value="ECO:0007669"/>
    <property type="project" value="TreeGrafter"/>
</dbReference>
<evidence type="ECO:0000313" key="9">
    <source>
        <dbReference type="Proteomes" id="UP000000599"/>
    </source>
</evidence>
<dbReference type="STRING" id="284592.Q6BXK3"/>
<protein>
    <submittedName>
        <fullName evidence="8">DEHA2B02288p</fullName>
    </submittedName>
</protein>
<dbReference type="Gene3D" id="3.40.640.10">
    <property type="entry name" value="Type I PLP-dependent aspartate aminotransferase-like (Major domain)"/>
    <property type="match status" value="1"/>
</dbReference>
<dbReference type="eggNOG" id="KOG1412">
    <property type="taxonomic scope" value="Eukaryota"/>
</dbReference>
<keyword evidence="4" id="KW-0032">Aminotransferase</keyword>
<dbReference type="PANTHER" id="PTHR11879">
    <property type="entry name" value="ASPARTATE AMINOTRANSFERASE"/>
    <property type="match status" value="1"/>
</dbReference>
<evidence type="ECO:0000256" key="3">
    <source>
        <dbReference type="ARBA" id="ARBA00011738"/>
    </source>
</evidence>
<dbReference type="PRINTS" id="PR00799">
    <property type="entry name" value="TRANSAMINASE"/>
</dbReference>
<dbReference type="EMBL" id="CR382134">
    <property type="protein sequence ID" value="CAG85054.2"/>
    <property type="molecule type" value="Genomic_DNA"/>
</dbReference>
<gene>
    <name evidence="8" type="ordered locus">DEHA2B02288g</name>
</gene>
<evidence type="ECO:0000256" key="5">
    <source>
        <dbReference type="ARBA" id="ARBA00022679"/>
    </source>
</evidence>
<comment type="subunit">
    <text evidence="3">Homodimer.</text>
</comment>
<comment type="cofactor">
    <cofactor evidence="1">
        <name>pyridoxal 5'-phosphate</name>
        <dbReference type="ChEBI" id="CHEBI:597326"/>
    </cofactor>
</comment>
<evidence type="ECO:0000259" key="7">
    <source>
        <dbReference type="Pfam" id="PF00155"/>
    </source>
</evidence>
<sequence length="403" mass="45034">MVQYEFFGDLTLAPKDEMNDLKIKLENCQSSKVDVSAGVYRGENGESYTLSSVKAAKGVLHANDPGHDYNFTLGIKNFNSMAADIIFGKDISTGGYIATCQTISGTGACSIAIKFLVDCCKLTNFYIGTPTWPNYAPMIKAANAEVVEYVHYNPLTRSLDFESVLEAISKAKMHSVFILQLCCHNPTGTDFSIDQWKILADKMQEKKIMPVFDSAYQGFGSGDIAVDAKPIRLYYAKGLQFLVCQSFSKNLGLYSERVGALHVVVCEKKLAEIVSDQLRSIFRRECSSAPAYGARLAVIIANDPKLTEQWRNDLRTIYKRLVDKRIELHDLLIKYQTPGSFDHLLNQNGLFWFSGLSKVQCKLLVEEYHIFIPSNGRVNIAGLNNSNIHYFAKSFSEVIKISV</sequence>
<dbReference type="CDD" id="cd00609">
    <property type="entry name" value="AAT_like"/>
    <property type="match status" value="1"/>
</dbReference>
<evidence type="ECO:0000256" key="1">
    <source>
        <dbReference type="ARBA" id="ARBA00001933"/>
    </source>
</evidence>
<dbReference type="InterPro" id="IPR015421">
    <property type="entry name" value="PyrdxlP-dep_Trfase_major"/>
</dbReference>
<dbReference type="InParanoid" id="Q6BXK3"/>
<dbReference type="Gene3D" id="3.90.1150.10">
    <property type="entry name" value="Aspartate Aminotransferase, domain 1"/>
    <property type="match status" value="1"/>
</dbReference>
<evidence type="ECO:0000256" key="4">
    <source>
        <dbReference type="ARBA" id="ARBA00022576"/>
    </source>
</evidence>
<dbReference type="OMA" id="PTWGNYK"/>
<comment type="similarity">
    <text evidence="2">Belongs to the class-I pyridoxal-phosphate-dependent aminotransferase family.</text>
</comment>
<dbReference type="HOGENOM" id="CLU_032440_1_2_1"/>
<keyword evidence="6" id="KW-0663">Pyridoxal phosphate</keyword>
<dbReference type="Pfam" id="PF00155">
    <property type="entry name" value="Aminotran_1_2"/>
    <property type="match status" value="1"/>
</dbReference>
<evidence type="ECO:0000313" key="8">
    <source>
        <dbReference type="EMBL" id="CAG85054.2"/>
    </source>
</evidence>
<dbReference type="GO" id="GO:0030170">
    <property type="term" value="F:pyridoxal phosphate binding"/>
    <property type="evidence" value="ECO:0007669"/>
    <property type="project" value="InterPro"/>
</dbReference>
<dbReference type="InterPro" id="IPR015422">
    <property type="entry name" value="PyrdxlP-dep_Trfase_small"/>
</dbReference>
<feature type="domain" description="Aminotransferase class I/classII large" evidence="7">
    <location>
        <begin position="32"/>
        <end position="394"/>
    </location>
</feature>
<organism evidence="8 9">
    <name type="scientific">Debaryomyces hansenii (strain ATCC 36239 / CBS 767 / BCRC 21394 / JCM 1990 / NBRC 0083 / IGC 2968)</name>
    <name type="common">Yeast</name>
    <name type="synonym">Torulaspora hansenii</name>
    <dbReference type="NCBI Taxonomy" id="284592"/>
    <lineage>
        <taxon>Eukaryota</taxon>
        <taxon>Fungi</taxon>
        <taxon>Dikarya</taxon>
        <taxon>Ascomycota</taxon>
        <taxon>Saccharomycotina</taxon>
        <taxon>Pichiomycetes</taxon>
        <taxon>Debaryomycetaceae</taxon>
        <taxon>Debaryomyces</taxon>
    </lineage>
</organism>
<dbReference type="Proteomes" id="UP000000599">
    <property type="component" value="Chromosome B"/>
</dbReference>
<accession>Q6BXK3</accession>